<sequence>MLDPLFDFIGSYWWLAFIFGGSIVGGVKGIAAWSDRRARLRHEQRIELMRAKAEVEALTGATPAALEASDQQVRRDRLARLLESHDDVSRRWLDYELDEAKRIAFPAMSDGGDPFTAVFLRARQKADALRPAPDADLGVAELGAYRDAVHGLEDAFDAAEENARRLRGDRG</sequence>
<keyword evidence="1" id="KW-1133">Transmembrane helix</keyword>
<feature type="transmembrane region" description="Helical" evidence="1">
    <location>
        <begin position="12"/>
        <end position="33"/>
    </location>
</feature>
<organism evidence="2 3">
    <name type="scientific">Microbacterium stercoris</name>
    <dbReference type="NCBI Taxonomy" id="2820289"/>
    <lineage>
        <taxon>Bacteria</taxon>
        <taxon>Bacillati</taxon>
        <taxon>Actinomycetota</taxon>
        <taxon>Actinomycetes</taxon>
        <taxon>Micrococcales</taxon>
        <taxon>Microbacteriaceae</taxon>
        <taxon>Microbacterium</taxon>
    </lineage>
</organism>
<protein>
    <submittedName>
        <fullName evidence="2">Uncharacterized protein</fullName>
    </submittedName>
</protein>
<keyword evidence="1" id="KW-0812">Transmembrane</keyword>
<comment type="caution">
    <text evidence="2">The sequence shown here is derived from an EMBL/GenBank/DDBJ whole genome shotgun (WGS) entry which is preliminary data.</text>
</comment>
<dbReference type="EMBL" id="JAGFOA010000008">
    <property type="protein sequence ID" value="MBO3665127.1"/>
    <property type="molecule type" value="Genomic_DNA"/>
</dbReference>
<proteinExistence type="predicted"/>
<evidence type="ECO:0000313" key="3">
    <source>
        <dbReference type="Proteomes" id="UP000680132"/>
    </source>
</evidence>
<name>A0A939QNT5_9MICO</name>
<dbReference type="Proteomes" id="UP000680132">
    <property type="component" value="Unassembled WGS sequence"/>
</dbReference>
<keyword evidence="3" id="KW-1185">Reference proteome</keyword>
<gene>
    <name evidence="2" type="ORF">J5V96_16630</name>
</gene>
<keyword evidence="1" id="KW-0472">Membrane</keyword>
<evidence type="ECO:0000313" key="2">
    <source>
        <dbReference type="EMBL" id="MBO3665127.1"/>
    </source>
</evidence>
<dbReference type="AlphaFoldDB" id="A0A939QNT5"/>
<evidence type="ECO:0000256" key="1">
    <source>
        <dbReference type="SAM" id="Phobius"/>
    </source>
</evidence>
<dbReference type="RefSeq" id="WP_208505540.1">
    <property type="nucleotide sequence ID" value="NZ_JAGFOA010000008.1"/>
</dbReference>
<reference evidence="2" key="1">
    <citation type="submission" date="2021-03" db="EMBL/GenBank/DDBJ databases">
        <title>Microbacterium sp. nov., a novel actinobacterium isolated from cow dung.</title>
        <authorList>
            <person name="Zhang L."/>
        </authorList>
    </citation>
    <scope>NUCLEOTIDE SEQUENCE</scope>
    <source>
        <strain evidence="2">NEAU-LLB</strain>
    </source>
</reference>
<accession>A0A939QNT5</accession>